<accession>A0A1M4XR96</accession>
<dbReference type="SUPFAM" id="SSF55811">
    <property type="entry name" value="Nudix"/>
    <property type="match status" value="1"/>
</dbReference>
<dbReference type="Gene3D" id="6.10.250.1120">
    <property type="match status" value="1"/>
</dbReference>
<dbReference type="Pfam" id="PF12535">
    <property type="entry name" value="Nudix_N"/>
    <property type="match status" value="1"/>
</dbReference>
<dbReference type="OrthoDB" id="9804442at2"/>
<dbReference type="InterPro" id="IPR015797">
    <property type="entry name" value="NUDIX_hydrolase-like_dom_sf"/>
</dbReference>
<dbReference type="RefSeq" id="WP_073041035.1">
    <property type="nucleotide sequence ID" value="NZ_FQUO01000004.1"/>
</dbReference>
<evidence type="ECO:0000313" key="5">
    <source>
        <dbReference type="Proteomes" id="UP000184368"/>
    </source>
</evidence>
<feature type="domain" description="Nudix hydrolase" evidence="3">
    <location>
        <begin position="70"/>
        <end position="197"/>
    </location>
</feature>
<dbReference type="Gene3D" id="3.90.79.10">
    <property type="entry name" value="Nucleoside Triphosphate Pyrophosphohydrolase"/>
    <property type="match status" value="1"/>
</dbReference>
<dbReference type="STRING" id="1302690.BUE76_14220"/>
<dbReference type="PANTHER" id="PTHR43046">
    <property type="entry name" value="GDP-MANNOSE MANNOSYL HYDROLASE"/>
    <property type="match status" value="1"/>
</dbReference>
<evidence type="ECO:0000256" key="1">
    <source>
        <dbReference type="ARBA" id="ARBA00001946"/>
    </source>
</evidence>
<reference evidence="4 5" key="1">
    <citation type="submission" date="2016-11" db="EMBL/GenBank/DDBJ databases">
        <authorList>
            <person name="Jaros S."/>
            <person name="Januszkiewicz K."/>
            <person name="Wedrychowicz H."/>
        </authorList>
    </citation>
    <scope>NUCLEOTIDE SEQUENCE [LARGE SCALE GENOMIC DNA]</scope>
    <source>
        <strain evidence="4 5">DSM 26897</strain>
    </source>
</reference>
<dbReference type="InterPro" id="IPR059176">
    <property type="entry name" value="UDP-X_N"/>
</dbReference>
<dbReference type="PANTHER" id="PTHR43046:SF16">
    <property type="entry name" value="ADP-RIBOSE PYROPHOSPHATASE YJHB-RELATED"/>
    <property type="match status" value="1"/>
</dbReference>
<evidence type="ECO:0000256" key="2">
    <source>
        <dbReference type="ARBA" id="ARBA00022801"/>
    </source>
</evidence>
<name>A0A1M4XR96_9BACT</name>
<evidence type="ECO:0000313" key="4">
    <source>
        <dbReference type="EMBL" id="SHE95965.1"/>
    </source>
</evidence>
<comment type="cofactor">
    <cofactor evidence="1">
        <name>Mg(2+)</name>
        <dbReference type="ChEBI" id="CHEBI:18420"/>
    </cofactor>
</comment>
<dbReference type="Proteomes" id="UP000184368">
    <property type="component" value="Unassembled WGS sequence"/>
</dbReference>
<keyword evidence="2" id="KW-0378">Hydrolase</keyword>
<proteinExistence type="predicted"/>
<dbReference type="GO" id="GO:0016787">
    <property type="term" value="F:hydrolase activity"/>
    <property type="evidence" value="ECO:0007669"/>
    <property type="project" value="UniProtKB-KW"/>
</dbReference>
<dbReference type="AlphaFoldDB" id="A0A1M4XR96"/>
<dbReference type="InterPro" id="IPR000086">
    <property type="entry name" value="NUDIX_hydrolase_dom"/>
</dbReference>
<sequence length="210" mass="23874">MTPTTNTNIFSSLQRIRAMADTGLLYAKDEFDRERYTELREISGRLLENEAGFASGTLEHALPPPKDYPTPKVDVRAFILNDKGQVLLVREQVDGCWTLPGGWADIGFTPAENVIKECREEAGIEVTVGRLLAIFDKKMHPHPPEPYYIYKLMFHCTTETQTLQPGHDVLEVAYFDRDKLPPLSEVRILKSQIDLLYQQLESNNLVPVVD</sequence>
<dbReference type="EMBL" id="FQUO01000004">
    <property type="protein sequence ID" value="SHE95965.1"/>
    <property type="molecule type" value="Genomic_DNA"/>
</dbReference>
<dbReference type="PROSITE" id="PS51462">
    <property type="entry name" value="NUDIX"/>
    <property type="match status" value="1"/>
</dbReference>
<organism evidence="4 5">
    <name type="scientific">Cnuella takakiae</name>
    <dbReference type="NCBI Taxonomy" id="1302690"/>
    <lineage>
        <taxon>Bacteria</taxon>
        <taxon>Pseudomonadati</taxon>
        <taxon>Bacteroidota</taxon>
        <taxon>Chitinophagia</taxon>
        <taxon>Chitinophagales</taxon>
        <taxon>Chitinophagaceae</taxon>
        <taxon>Cnuella</taxon>
    </lineage>
</organism>
<dbReference type="Pfam" id="PF00293">
    <property type="entry name" value="NUDIX"/>
    <property type="match status" value="1"/>
</dbReference>
<keyword evidence="5" id="KW-1185">Reference proteome</keyword>
<evidence type="ECO:0000259" key="3">
    <source>
        <dbReference type="PROSITE" id="PS51462"/>
    </source>
</evidence>
<gene>
    <name evidence="4" type="ORF">SAMN05444008_1048</name>
</gene>
<protein>
    <submittedName>
        <fullName evidence="4">ADP-ribose pyrophosphatase YjhB, NUDIX family</fullName>
    </submittedName>
</protein>